<keyword evidence="4" id="KW-0378">Hydrolase</keyword>
<evidence type="ECO:0000256" key="5">
    <source>
        <dbReference type="ARBA" id="ARBA00022839"/>
    </source>
</evidence>
<organism evidence="9">
    <name type="scientific">Caldilineaceae bacterium SB0662_bin_9</name>
    <dbReference type="NCBI Taxonomy" id="2605258"/>
    <lineage>
        <taxon>Bacteria</taxon>
        <taxon>Bacillati</taxon>
        <taxon>Chloroflexota</taxon>
        <taxon>Caldilineae</taxon>
        <taxon>Caldilineales</taxon>
        <taxon>Caldilineaceae</taxon>
    </lineage>
</organism>
<evidence type="ECO:0000256" key="1">
    <source>
        <dbReference type="ARBA" id="ARBA00005915"/>
    </source>
</evidence>
<dbReference type="Gene3D" id="3.10.310.30">
    <property type="match status" value="1"/>
</dbReference>
<keyword evidence="3" id="KW-0540">Nuclease</keyword>
<evidence type="ECO:0000256" key="2">
    <source>
        <dbReference type="ARBA" id="ARBA00019841"/>
    </source>
</evidence>
<dbReference type="GO" id="GO:0003676">
    <property type="term" value="F:nucleic acid binding"/>
    <property type="evidence" value="ECO:0007669"/>
    <property type="project" value="InterPro"/>
</dbReference>
<keyword evidence="5" id="KW-0269">Exonuclease</keyword>
<feature type="domain" description="RecJ OB" evidence="8">
    <location>
        <begin position="486"/>
        <end position="592"/>
    </location>
</feature>
<feature type="domain" description="DDH" evidence="6">
    <location>
        <begin position="76"/>
        <end position="256"/>
    </location>
</feature>
<protein>
    <recommendedName>
        <fullName evidence="2">Single-stranded-DNA-specific exonuclease RecJ</fullName>
    </recommendedName>
</protein>
<dbReference type="PANTHER" id="PTHR30255:SF2">
    <property type="entry name" value="SINGLE-STRANDED-DNA-SPECIFIC EXONUCLEASE RECJ"/>
    <property type="match status" value="1"/>
</dbReference>
<dbReference type="InterPro" id="IPR051673">
    <property type="entry name" value="SSDNA_exonuclease_RecJ"/>
</dbReference>
<dbReference type="Gene3D" id="3.90.1640.30">
    <property type="match status" value="1"/>
</dbReference>
<evidence type="ECO:0000259" key="7">
    <source>
        <dbReference type="Pfam" id="PF02272"/>
    </source>
</evidence>
<dbReference type="AlphaFoldDB" id="A0A6B1DPK4"/>
<dbReference type="Pfam" id="PF17768">
    <property type="entry name" value="RecJ_OB"/>
    <property type="match status" value="1"/>
</dbReference>
<evidence type="ECO:0000256" key="3">
    <source>
        <dbReference type="ARBA" id="ARBA00022722"/>
    </source>
</evidence>
<dbReference type="Pfam" id="PF01368">
    <property type="entry name" value="DHH"/>
    <property type="match status" value="1"/>
</dbReference>
<dbReference type="PANTHER" id="PTHR30255">
    <property type="entry name" value="SINGLE-STRANDED-DNA-SPECIFIC EXONUCLEASE RECJ"/>
    <property type="match status" value="1"/>
</dbReference>
<dbReference type="InterPro" id="IPR001667">
    <property type="entry name" value="DDH_dom"/>
</dbReference>
<accession>A0A6B1DPK4</accession>
<sequence>MNWQLIPPVAPSAELLAVCQGPLLARLLAQRGIVDANSAKGFLNPDHYTPTPASDMVGVVRAARMLSQCLERSLPILVWGDFDADGQTSTALLVSALHELADEPALVHWHIPHRVKDNHGVQSGVLTDLLSQLSPRPALIITCDTGIDAVEGLKAARQAGLDVIVTDHHALPPEFDDHEPGTDPCLPPSNDDADLERWGIRCLAGAIVNPQLMSAEHPQAHLPGVGVAFLVVQQLISELDPTATADRFLDLVAVGIVADMADQKADTRYWLQRGLVQLARTERIGLEALLDESLPRVQWRKTGIRAEHIAFQVAPRLNAVSRLESAETSVELLLTRDRIQAEEIARNLTLLNERRKDESARIAATTRNLLAARPEHDSLHCLVIAHRGWHPGLLGIAASRIVEETGKPSIVLTITEEGVARGSARSVDGIDIGRAIGRCSDLLLSHGGHAGAAGVRLEVDRLEEFRRRVSEEVAALHGDGPSPRRVDLELRLEDLHPDTRRQLEALEPTGAGNPQPVLLSRELAAERPVRSRDGKHLFFSVRQAGHRFAFQAKWFNAPPGMEQVLEGPINLLYHLALDTYRRHRSFFLLVRDCASVDPHRTIALESPAQTTPFTIEDLRASPLTELPNDARETTAWYAAGAALPEGWISVPPALKGLDDRDSLTIWTAPPSRKHLKELLQARAWSSIAVRAMEPQGTPLEIDHVVELFKERYKRAWDSDSPVTNDIHQQDGAYPLATSIPSVMNASGIPDWIQERWAAEWGLTREVMQITRALLQANEFLHITGDLALPGPDRAQGTRNNDWHRRKSIPLLAQLRTALHEIKAFHALLHREDLTRHLAAVYSP</sequence>
<evidence type="ECO:0000256" key="4">
    <source>
        <dbReference type="ARBA" id="ARBA00022801"/>
    </source>
</evidence>
<comment type="caution">
    <text evidence="9">The sequence shown here is derived from an EMBL/GenBank/DDBJ whole genome shotgun (WGS) entry which is preliminary data.</text>
</comment>
<gene>
    <name evidence="9" type="ORF">F4Y08_00110</name>
</gene>
<dbReference type="InterPro" id="IPR038763">
    <property type="entry name" value="DHH_sf"/>
</dbReference>
<dbReference type="EMBL" id="VXPY01000002">
    <property type="protein sequence ID" value="MYD88735.1"/>
    <property type="molecule type" value="Genomic_DNA"/>
</dbReference>
<reference evidence="9" key="1">
    <citation type="submission" date="2019-09" db="EMBL/GenBank/DDBJ databases">
        <title>Characterisation of the sponge microbiome using genome-centric metagenomics.</title>
        <authorList>
            <person name="Engelberts J.P."/>
            <person name="Robbins S.J."/>
            <person name="De Goeij J.M."/>
            <person name="Aranda M."/>
            <person name="Bell S.C."/>
            <person name="Webster N.S."/>
        </authorList>
    </citation>
    <scope>NUCLEOTIDE SEQUENCE</scope>
    <source>
        <strain evidence="9">SB0662_bin_9</strain>
    </source>
</reference>
<evidence type="ECO:0000259" key="8">
    <source>
        <dbReference type="Pfam" id="PF17768"/>
    </source>
</evidence>
<dbReference type="InterPro" id="IPR003156">
    <property type="entry name" value="DHHA1_dom"/>
</dbReference>
<dbReference type="Pfam" id="PF02272">
    <property type="entry name" value="DHHA1"/>
    <property type="match status" value="1"/>
</dbReference>
<evidence type="ECO:0000313" key="9">
    <source>
        <dbReference type="EMBL" id="MYD88735.1"/>
    </source>
</evidence>
<proteinExistence type="inferred from homology"/>
<name>A0A6B1DPK4_9CHLR</name>
<dbReference type="SUPFAM" id="SSF64182">
    <property type="entry name" value="DHH phosphoesterases"/>
    <property type="match status" value="1"/>
</dbReference>
<comment type="similarity">
    <text evidence="1">Belongs to the RecJ family.</text>
</comment>
<evidence type="ECO:0000259" key="6">
    <source>
        <dbReference type="Pfam" id="PF01368"/>
    </source>
</evidence>
<dbReference type="InterPro" id="IPR041122">
    <property type="entry name" value="RecJ_OB"/>
</dbReference>
<feature type="domain" description="DHHA1" evidence="7">
    <location>
        <begin position="383"/>
        <end position="474"/>
    </location>
</feature>
<dbReference type="GO" id="GO:0004527">
    <property type="term" value="F:exonuclease activity"/>
    <property type="evidence" value="ECO:0007669"/>
    <property type="project" value="UniProtKB-KW"/>
</dbReference>